<dbReference type="GO" id="GO:0003729">
    <property type="term" value="F:mRNA binding"/>
    <property type="evidence" value="ECO:0007669"/>
    <property type="project" value="TreeGrafter"/>
</dbReference>
<dbReference type="GO" id="GO:0006417">
    <property type="term" value="P:regulation of translation"/>
    <property type="evidence" value="ECO:0007669"/>
    <property type="project" value="UniProtKB-KW"/>
</dbReference>
<dbReference type="GO" id="GO:0000049">
    <property type="term" value="F:tRNA binding"/>
    <property type="evidence" value="ECO:0007669"/>
    <property type="project" value="TreeGrafter"/>
</dbReference>
<proteinExistence type="inferred from homology"/>
<reference evidence="10" key="1">
    <citation type="journal article" date="2019" name="bioRxiv">
        <title>The Genome of the Zebra Mussel, Dreissena polymorpha: A Resource for Invasive Species Research.</title>
        <authorList>
            <person name="McCartney M.A."/>
            <person name="Auch B."/>
            <person name="Kono T."/>
            <person name="Mallez S."/>
            <person name="Zhang Y."/>
            <person name="Obille A."/>
            <person name="Becker A."/>
            <person name="Abrahante J.E."/>
            <person name="Garbe J."/>
            <person name="Badalamenti J.P."/>
            <person name="Herman A."/>
            <person name="Mangelson H."/>
            <person name="Liachko I."/>
            <person name="Sullivan S."/>
            <person name="Sone E.D."/>
            <person name="Koren S."/>
            <person name="Silverstein K.A.T."/>
            <person name="Beckman K.B."/>
            <person name="Gohl D.M."/>
        </authorList>
    </citation>
    <scope>NUCLEOTIDE SEQUENCE</scope>
    <source>
        <strain evidence="10">Duluth1</strain>
        <tissue evidence="10">Whole animal</tissue>
    </source>
</reference>
<accession>A0A9D4G2I4</accession>
<evidence type="ECO:0000313" key="10">
    <source>
        <dbReference type="EMBL" id="KAH3806387.1"/>
    </source>
</evidence>
<dbReference type="InterPro" id="IPR011387">
    <property type="entry name" value="TIF2A"/>
</dbReference>
<evidence type="ECO:0000256" key="8">
    <source>
        <dbReference type="ARBA" id="ARBA00022917"/>
    </source>
</evidence>
<dbReference type="Gene3D" id="2.130.10.10">
    <property type="entry name" value="YVTN repeat-like/Quinoprotein amine dehydrogenase"/>
    <property type="match status" value="1"/>
</dbReference>
<dbReference type="EMBL" id="JAIWYP010000006">
    <property type="protein sequence ID" value="KAH3806387.1"/>
    <property type="molecule type" value="Genomic_DNA"/>
</dbReference>
<comment type="caution">
    <text evidence="10">The sequence shown here is derived from an EMBL/GenBank/DDBJ whole genome shotgun (WGS) entry which is preliminary data.</text>
</comment>
<keyword evidence="11" id="KW-1185">Reference proteome</keyword>
<evidence type="ECO:0000256" key="7">
    <source>
        <dbReference type="ARBA" id="ARBA00022845"/>
    </source>
</evidence>
<evidence type="ECO:0000256" key="2">
    <source>
        <dbReference type="ARBA" id="ARBA00009573"/>
    </source>
</evidence>
<dbReference type="AlphaFoldDB" id="A0A9D4G2I4"/>
<dbReference type="Pfam" id="PF08662">
    <property type="entry name" value="eIF2A"/>
    <property type="match status" value="1"/>
</dbReference>
<evidence type="ECO:0000256" key="5">
    <source>
        <dbReference type="ARBA" id="ARBA00022574"/>
    </source>
</evidence>
<dbReference type="GO" id="GO:0022627">
    <property type="term" value="C:cytosolic small ribosomal subunit"/>
    <property type="evidence" value="ECO:0007669"/>
    <property type="project" value="TreeGrafter"/>
</dbReference>
<evidence type="ECO:0000256" key="1">
    <source>
        <dbReference type="ARBA" id="ARBA00003993"/>
    </source>
</evidence>
<dbReference type="InterPro" id="IPR015943">
    <property type="entry name" value="WD40/YVTN_repeat-like_dom_sf"/>
</dbReference>
<keyword evidence="5" id="KW-0853">WD repeat</keyword>
<gene>
    <name evidence="10" type="ORF">DPMN_134708</name>
</gene>
<comment type="similarity">
    <text evidence="2">Belongs to the WD repeat EIF2A family.</text>
</comment>
<dbReference type="PANTHER" id="PTHR13227:SF0">
    <property type="entry name" value="EUKARYOTIC TRANSLATION INITIATION FACTOR 2A"/>
    <property type="match status" value="1"/>
</dbReference>
<dbReference type="Proteomes" id="UP000828390">
    <property type="component" value="Unassembled WGS sequence"/>
</dbReference>
<sequence length="339" mass="37703">MALPITLRGSAGIWMINGPPNIDKPHDFPRETSSKCKVMVFSKDGAMLAWSNGDCVKIFDVAANKVLKEIDRPRASLMTFSPKGTYLVIWELYTVDKATQNGLPNLSIYDVASGQCLKTLIQKKVTHWNPLFSDDEKICCRNVNNELHFYEDGKFGERLWAFQALLFNGDEIKTKLHLQKVTGYSLSGAGPPYMVAGYVPGGKGQPCFVRVYKYPNFGGPNAAVANRTFFKADKVEMLWNKASTAMLLLTTTDTSESSYYGDQGLHYLGSNGESSLVHLGKNGPVYHIEWSPKSTEFCVVYGFMPAKATIYNMKTEPVFDFGTGPRNFGFYNPQGSNIL</sequence>
<evidence type="ECO:0000256" key="3">
    <source>
        <dbReference type="ARBA" id="ARBA00013819"/>
    </source>
</evidence>
<protein>
    <recommendedName>
        <fullName evidence="3">Eukaryotic translation initiation factor 2A</fullName>
    </recommendedName>
</protein>
<dbReference type="PANTHER" id="PTHR13227">
    <property type="entry name" value="EUKARYOTIC TRANSLATION INITIATION FACTOR 2A"/>
    <property type="match status" value="1"/>
</dbReference>
<evidence type="ECO:0000256" key="6">
    <source>
        <dbReference type="ARBA" id="ARBA00022737"/>
    </source>
</evidence>
<keyword evidence="8" id="KW-0648">Protein biosynthesis</keyword>
<evidence type="ECO:0000256" key="4">
    <source>
        <dbReference type="ARBA" id="ARBA00022540"/>
    </source>
</evidence>
<dbReference type="SUPFAM" id="SSF82171">
    <property type="entry name" value="DPP6 N-terminal domain-like"/>
    <property type="match status" value="1"/>
</dbReference>
<name>A0A9D4G2I4_DREPO</name>
<dbReference type="GO" id="GO:0043022">
    <property type="term" value="F:ribosome binding"/>
    <property type="evidence" value="ECO:0007669"/>
    <property type="project" value="TreeGrafter"/>
</dbReference>
<feature type="domain" description="Translation initiation factor beta propellor-like" evidence="9">
    <location>
        <begin position="227"/>
        <end position="338"/>
    </location>
</feature>
<keyword evidence="6" id="KW-0677">Repeat</keyword>
<evidence type="ECO:0000259" key="9">
    <source>
        <dbReference type="Pfam" id="PF08662"/>
    </source>
</evidence>
<comment type="function">
    <text evidence="1">Functions in the early steps of protein synthesis of a small number of specific mRNAs. Acts by directing the binding of methionyl-tRNAi to 40S ribosomal subunits. In contrast to the eIF-2 complex, it binds methionyl-tRNAi to 40S subunits in a codon-dependent manner, whereas the eIF-2 complex binds methionyl-tRNAi to 40S subunits in a GTP-dependent manner.</text>
</comment>
<dbReference type="GO" id="GO:0003743">
    <property type="term" value="F:translation initiation factor activity"/>
    <property type="evidence" value="ECO:0007669"/>
    <property type="project" value="UniProtKB-KW"/>
</dbReference>
<dbReference type="InterPro" id="IPR013979">
    <property type="entry name" value="TIF_beta_prop-like"/>
</dbReference>
<evidence type="ECO:0000313" key="11">
    <source>
        <dbReference type="Proteomes" id="UP000828390"/>
    </source>
</evidence>
<organism evidence="10 11">
    <name type="scientific">Dreissena polymorpha</name>
    <name type="common">Zebra mussel</name>
    <name type="synonym">Mytilus polymorpha</name>
    <dbReference type="NCBI Taxonomy" id="45954"/>
    <lineage>
        <taxon>Eukaryota</taxon>
        <taxon>Metazoa</taxon>
        <taxon>Spiralia</taxon>
        <taxon>Lophotrochozoa</taxon>
        <taxon>Mollusca</taxon>
        <taxon>Bivalvia</taxon>
        <taxon>Autobranchia</taxon>
        <taxon>Heteroconchia</taxon>
        <taxon>Euheterodonta</taxon>
        <taxon>Imparidentia</taxon>
        <taxon>Neoheterodontei</taxon>
        <taxon>Myida</taxon>
        <taxon>Dreissenoidea</taxon>
        <taxon>Dreissenidae</taxon>
        <taxon>Dreissena</taxon>
    </lineage>
</organism>
<keyword evidence="7" id="KW-0810">Translation regulation</keyword>
<keyword evidence="4" id="KW-0396">Initiation factor</keyword>
<reference evidence="10" key="2">
    <citation type="submission" date="2020-11" db="EMBL/GenBank/DDBJ databases">
        <authorList>
            <person name="McCartney M.A."/>
            <person name="Auch B."/>
            <person name="Kono T."/>
            <person name="Mallez S."/>
            <person name="Becker A."/>
            <person name="Gohl D.M."/>
            <person name="Silverstein K.A.T."/>
            <person name="Koren S."/>
            <person name="Bechman K.B."/>
            <person name="Herman A."/>
            <person name="Abrahante J.E."/>
            <person name="Garbe J."/>
        </authorList>
    </citation>
    <scope>NUCLEOTIDE SEQUENCE</scope>
    <source>
        <strain evidence="10">Duluth1</strain>
        <tissue evidence="10">Whole animal</tissue>
    </source>
</reference>